<dbReference type="RefSeq" id="WP_368503176.1">
    <property type="nucleotide sequence ID" value="NZ_CP162551.1"/>
</dbReference>
<dbReference type="Pfam" id="PF13930">
    <property type="entry name" value="Endonuclea_NS_2"/>
    <property type="match status" value="1"/>
</dbReference>
<sequence length="153" mass="17237">MRVNRKKQLKPNVEYVTPAGYKYTTDAKGRIATVEAKLDYGLASRNAYAQRQAGGPDRLPTDDGGHLIASIFKGSGDIDNLVPMNANINRGEYKKLEYVWAQALRRDPPETVEVKIKPLYRGGSKRPERFQIQYSIGNGSLRTVNLKNRKEVK</sequence>
<keyword evidence="2" id="KW-0378">Hydrolase</keyword>
<dbReference type="GO" id="GO:0004519">
    <property type="term" value="F:endonuclease activity"/>
    <property type="evidence" value="ECO:0007669"/>
    <property type="project" value="UniProtKB-KW"/>
</dbReference>
<dbReference type="InterPro" id="IPR044929">
    <property type="entry name" value="DNA/RNA_non-sp_Endonuclease_sf"/>
</dbReference>
<proteinExistence type="predicted"/>
<evidence type="ECO:0000313" key="2">
    <source>
        <dbReference type="EMBL" id="XDI35632.1"/>
    </source>
</evidence>
<protein>
    <submittedName>
        <fullName evidence="2">DNA/RNA non-specific endonuclease</fullName>
    </submittedName>
</protein>
<name>A0AB39BP74_9BACI</name>
<accession>A0AB39BP74</accession>
<dbReference type="EMBL" id="CP162551">
    <property type="protein sequence ID" value="XDI35632.1"/>
    <property type="molecule type" value="Genomic_DNA"/>
</dbReference>
<dbReference type="Gene3D" id="3.40.570.10">
    <property type="entry name" value="Extracellular Endonuclease, subunit A"/>
    <property type="match status" value="1"/>
</dbReference>
<reference evidence="2" key="1">
    <citation type="submission" date="2024-07" db="EMBL/GenBank/DDBJ databases">
        <title>Identification and characteristics of an arsenic-resistant bacterial isolate, which belongs to a novel species.</title>
        <authorList>
            <person name="Juszczyk A."/>
            <person name="Kowalczyk A."/>
            <person name="Was K."/>
            <person name="Kosowicz W."/>
            <person name="Budzyn A."/>
            <person name="Latowski D."/>
        </authorList>
    </citation>
    <scope>NUCLEOTIDE SEQUENCE</scope>
    <source>
        <strain evidence="2">As8PL</strain>
    </source>
</reference>
<keyword evidence="2" id="KW-0540">Nuclease</keyword>
<keyword evidence="2" id="KW-0255">Endonuclease</keyword>
<organism evidence="2">
    <name type="scientific">Alkalihalophilus sp. As8PL</name>
    <dbReference type="NCBI Taxonomy" id="3237103"/>
    <lineage>
        <taxon>Bacteria</taxon>
        <taxon>Bacillati</taxon>
        <taxon>Bacillota</taxon>
        <taxon>Bacilli</taxon>
        <taxon>Bacillales</taxon>
        <taxon>Bacillaceae</taxon>
        <taxon>Alkalihalophilus</taxon>
    </lineage>
</organism>
<evidence type="ECO:0000259" key="1">
    <source>
        <dbReference type="Pfam" id="PF13930"/>
    </source>
</evidence>
<feature type="domain" description="Type VII secretion system protein EssD-like" evidence="1">
    <location>
        <begin position="11"/>
        <end position="137"/>
    </location>
</feature>
<dbReference type="AlphaFoldDB" id="A0AB39BP74"/>
<gene>
    <name evidence="2" type="ORF">AB3N04_13020</name>
</gene>
<dbReference type="InterPro" id="IPR044927">
    <property type="entry name" value="Endonuclea_NS_2"/>
</dbReference>